<name>A0AAN7TL54_9PEZI</name>
<dbReference type="Proteomes" id="UP001310890">
    <property type="component" value="Unassembled WGS sequence"/>
</dbReference>
<comment type="caution">
    <text evidence="2">The sequence shown here is derived from an EMBL/GenBank/DDBJ whole genome shotgun (WGS) entry which is preliminary data.</text>
</comment>
<protein>
    <submittedName>
        <fullName evidence="2">Uncharacterized protein</fullName>
    </submittedName>
</protein>
<dbReference type="EMBL" id="JAVRRL010000011">
    <property type="protein sequence ID" value="KAK5115777.1"/>
    <property type="molecule type" value="Genomic_DNA"/>
</dbReference>
<dbReference type="AlphaFoldDB" id="A0AAN7TL54"/>
<proteinExistence type="predicted"/>
<feature type="region of interest" description="Disordered" evidence="1">
    <location>
        <begin position="58"/>
        <end position="82"/>
    </location>
</feature>
<sequence length="476" mass="52930">MSAFQTRPHYRNESSDVSSHASSNSGSSYQLLLDHVLTYPTSYEIPLRTMYTLNCAPRAPPASSRSGTPSSTSSSPLIAQSPLHDQTTQTFTESLMAQIAQLPNQPSSLPPSFITSFLRRCFPPDLVCVDFPQALTGLDYLKDLETRRRREVAAAMNRLAIDRTTLEMEDEYLSDRYPGVKQWVVDINEKERKVEALYTQVYVALRRWILVNEMALLPFSKHNCMAMLNTLYPPVTSTQPTSKLTPAVMQAQRQGFFNYIRNVEQKGPHILNNLMDQGKLPGELNGWPAVTRTLSMYMQLANSIITECLEIIDVQDLSTRVSGEPTRSKSRQGRKVDSGVSFHTTDKAPRPDSNIEPISPTEPLSRPRTPAGSKNGTALEKLARGLRTIGRSRTDVSEIDSTMQSSGLPSPTFDKPRTLRKMRSLGSLQSAKSQASFGKPADAPTFDVDAMRMQRMKYEATTSAASKFGARAAHEV</sequence>
<gene>
    <name evidence="2" type="ORF">LTR62_000866</name>
</gene>
<feature type="compositionally biased region" description="Low complexity" evidence="1">
    <location>
        <begin position="61"/>
        <end position="76"/>
    </location>
</feature>
<accession>A0AAN7TL54</accession>
<evidence type="ECO:0000313" key="3">
    <source>
        <dbReference type="Proteomes" id="UP001310890"/>
    </source>
</evidence>
<feature type="region of interest" description="Disordered" evidence="1">
    <location>
        <begin position="319"/>
        <end position="417"/>
    </location>
</feature>
<feature type="compositionally biased region" description="Polar residues" evidence="1">
    <location>
        <begin position="399"/>
        <end position="409"/>
    </location>
</feature>
<reference evidence="2" key="1">
    <citation type="submission" date="2023-08" db="EMBL/GenBank/DDBJ databases">
        <title>Black Yeasts Isolated from many extreme environments.</title>
        <authorList>
            <person name="Coleine C."/>
            <person name="Stajich J.E."/>
            <person name="Selbmann L."/>
        </authorList>
    </citation>
    <scope>NUCLEOTIDE SEQUENCE</scope>
    <source>
        <strain evidence="2">CCFEE 5401</strain>
    </source>
</reference>
<organism evidence="2 3">
    <name type="scientific">Meristemomyces frigidus</name>
    <dbReference type="NCBI Taxonomy" id="1508187"/>
    <lineage>
        <taxon>Eukaryota</taxon>
        <taxon>Fungi</taxon>
        <taxon>Dikarya</taxon>
        <taxon>Ascomycota</taxon>
        <taxon>Pezizomycotina</taxon>
        <taxon>Dothideomycetes</taxon>
        <taxon>Dothideomycetidae</taxon>
        <taxon>Mycosphaerellales</taxon>
        <taxon>Teratosphaeriaceae</taxon>
        <taxon>Meristemomyces</taxon>
    </lineage>
</organism>
<evidence type="ECO:0000256" key="1">
    <source>
        <dbReference type="SAM" id="MobiDB-lite"/>
    </source>
</evidence>
<feature type="region of interest" description="Disordered" evidence="1">
    <location>
        <begin position="1"/>
        <end position="24"/>
    </location>
</feature>
<evidence type="ECO:0000313" key="2">
    <source>
        <dbReference type="EMBL" id="KAK5115777.1"/>
    </source>
</evidence>
<feature type="compositionally biased region" description="Low complexity" evidence="1">
    <location>
        <begin position="15"/>
        <end position="24"/>
    </location>
</feature>